<accession>A2BVI9</accession>
<dbReference type="OrthoDB" id="541495at2"/>
<dbReference type="STRING" id="167542.P9515_05911"/>
<dbReference type="HOGENOM" id="CLU_148080_0_0_3"/>
<reference evidence="1 2" key="1">
    <citation type="journal article" date="2007" name="PLoS Genet.">
        <title>Patterns and implications of gene gain and loss in the evolution of Prochlorococcus.</title>
        <authorList>
            <person name="Kettler G.C."/>
            <person name="Martiny A.C."/>
            <person name="Huang K."/>
            <person name="Zucker J."/>
            <person name="Coleman M.L."/>
            <person name="Rodrigue S."/>
            <person name="Chen F."/>
            <person name="Lapidus A."/>
            <person name="Ferriera S."/>
            <person name="Johnson J."/>
            <person name="Steglich C."/>
            <person name="Church G.M."/>
            <person name="Richardson P."/>
            <person name="Chisholm S.W."/>
        </authorList>
    </citation>
    <scope>NUCLEOTIDE SEQUENCE [LARGE SCALE GENOMIC DNA]</scope>
    <source>
        <strain evidence="1 2">MIT 9515</strain>
    </source>
</reference>
<evidence type="ECO:0008006" key="3">
    <source>
        <dbReference type="Google" id="ProtNLM"/>
    </source>
</evidence>
<sequence length="117" mass="13482">MKKVISILIIFVLVIFFPIRTYSAEILQINSSSNILVGDQNRDLPIKLFCVEINDKDNEQIAINLLKKEFPRGSKVKIKPLGFKENILLARVFDINETKEMSELLFAKDLLKENCQN</sequence>
<organism evidence="1 2">
    <name type="scientific">Prochlorococcus marinus (strain MIT 9515)</name>
    <dbReference type="NCBI Taxonomy" id="167542"/>
    <lineage>
        <taxon>Bacteria</taxon>
        <taxon>Bacillati</taxon>
        <taxon>Cyanobacteriota</taxon>
        <taxon>Cyanophyceae</taxon>
        <taxon>Synechococcales</taxon>
        <taxon>Prochlorococcaceae</taxon>
        <taxon>Prochlorococcus</taxon>
    </lineage>
</organism>
<protein>
    <recommendedName>
        <fullName evidence="3">Nuclease</fullName>
    </recommendedName>
</protein>
<dbReference type="eggNOG" id="ENOG5032HA3">
    <property type="taxonomic scope" value="Bacteria"/>
</dbReference>
<dbReference type="AlphaFoldDB" id="A2BVI9"/>
<dbReference type="KEGG" id="pmc:P9515_05911"/>
<dbReference type="Proteomes" id="UP000001589">
    <property type="component" value="Chromosome"/>
</dbReference>
<gene>
    <name evidence="1" type="ordered locus">P9515_05911</name>
</gene>
<name>A2BVI9_PROM5</name>
<proteinExistence type="predicted"/>
<dbReference type="RefSeq" id="WP_011819907.1">
    <property type="nucleotide sequence ID" value="NC_008817.1"/>
</dbReference>
<evidence type="ECO:0000313" key="2">
    <source>
        <dbReference type="Proteomes" id="UP000001589"/>
    </source>
</evidence>
<dbReference type="GeneID" id="60202004"/>
<dbReference type="EMBL" id="CP000552">
    <property type="protein sequence ID" value="ABM71800.1"/>
    <property type="molecule type" value="Genomic_DNA"/>
</dbReference>
<evidence type="ECO:0000313" key="1">
    <source>
        <dbReference type="EMBL" id="ABM71800.1"/>
    </source>
</evidence>